<dbReference type="SUPFAM" id="SSF52540">
    <property type="entry name" value="P-loop containing nucleoside triphosphate hydrolases"/>
    <property type="match status" value="1"/>
</dbReference>
<keyword evidence="3" id="KW-1185">Reference proteome</keyword>
<protein>
    <recommendedName>
        <fullName evidence="1">HTH luxR-type domain-containing protein</fullName>
    </recommendedName>
</protein>
<dbReference type="InterPro" id="IPR036388">
    <property type="entry name" value="WH-like_DNA-bd_sf"/>
</dbReference>
<gene>
    <name evidence="2" type="ORF">Leucomu_09650</name>
</gene>
<feature type="domain" description="HTH luxR-type" evidence="1">
    <location>
        <begin position="701"/>
        <end position="766"/>
    </location>
</feature>
<dbReference type="SUPFAM" id="SSF46894">
    <property type="entry name" value="C-terminal effector domain of the bipartite response regulators"/>
    <property type="match status" value="1"/>
</dbReference>
<organism evidence="2 3">
    <name type="scientific">Leucobacter muris</name>
    <dbReference type="NCBI Taxonomy" id="1935379"/>
    <lineage>
        <taxon>Bacteria</taxon>
        <taxon>Bacillati</taxon>
        <taxon>Actinomycetota</taxon>
        <taxon>Actinomycetes</taxon>
        <taxon>Micrococcales</taxon>
        <taxon>Microbacteriaceae</taxon>
        <taxon>Leucobacter</taxon>
    </lineage>
</organism>
<dbReference type="Proteomes" id="UP000285768">
    <property type="component" value="Chromosome"/>
</dbReference>
<evidence type="ECO:0000259" key="1">
    <source>
        <dbReference type="PROSITE" id="PS50043"/>
    </source>
</evidence>
<dbReference type="PROSITE" id="PS50043">
    <property type="entry name" value="HTH_LUXR_2"/>
    <property type="match status" value="1"/>
</dbReference>
<evidence type="ECO:0000313" key="3">
    <source>
        <dbReference type="Proteomes" id="UP000285768"/>
    </source>
</evidence>
<evidence type="ECO:0000313" key="2">
    <source>
        <dbReference type="EMBL" id="QAB18147.1"/>
    </source>
</evidence>
<dbReference type="InterPro" id="IPR000792">
    <property type="entry name" value="Tscrpt_reg_LuxR_C"/>
</dbReference>
<sequence length="773" mass="83568">MHGPVGSGKTTLLASWAAAVESPVLWCEPEGGRLPFAEIETFAAERPGVLVIDGGERVEGDELIRLGSLIDRAPQLRLAVATRAARTAREIASVSDAAVDVIAPSDLLVTADELRDAGLLGTAEARAELLRDTEGLMIAVRARLDDAVRGVSGVRDRLRRTLRGELDEQPGRYELAVRLAILPRVDRSILAAWEIHEGIIDDLDGAGLAEWDGDWLRMHPFIRGALAEDAEEQLSGAERRTLLAAATRSSLIRRDPLQALRTAFDLDDLELATEVVFANMVDLLEARDECYEIFTGVRASRLRGYPGLTVMLVLLSNMAPDTRPRALQLLAAESLFQRLQPSRGRHRERVVYRAFEAAALRLTPFSGRALPLIRQAVDDFTTLSDEDMDALGRMGPMLQVHLGIGALYLRDLELARRCFDLADALHAEAGRADRVDPLSMRAGLAALSGELSLARRLLAEADAAEWPAGWRGSSPADFFNLCAAVLALEDGDPHAAGKSLDAAGPLVDMVEHWTIYALVRARRDRLAGEVEAGLVRVQRLREQRGSAPLTPMARSLLDAAEAELLLAAGEPAEARRIAGRSAKHSAPGGIVLARAELALNRTSEAAVQAHRVLSTAGLAPRNRLEAELVLACSALRTGHERDAATLLPRIAELLRSTGMRAPLRAISLRDRDALSEGMIHAGVSRDIVSLIAVEASRTDADVTLMRGLSPREQAVLEVLAETGAIDEIAARLYVSRNTVKSQLRTVYRKLGVSSREAALTRAAVLGLLEDPAA</sequence>
<dbReference type="CDD" id="cd06170">
    <property type="entry name" value="LuxR_C_like"/>
    <property type="match status" value="1"/>
</dbReference>
<dbReference type="InterPro" id="IPR027417">
    <property type="entry name" value="P-loop_NTPase"/>
</dbReference>
<dbReference type="SMART" id="SM00421">
    <property type="entry name" value="HTH_LUXR"/>
    <property type="match status" value="1"/>
</dbReference>
<dbReference type="EMBL" id="CP035037">
    <property type="protein sequence ID" value="QAB18147.1"/>
    <property type="molecule type" value="Genomic_DNA"/>
</dbReference>
<dbReference type="RefSeq" id="WP_128387078.1">
    <property type="nucleotide sequence ID" value="NZ_CP035037.1"/>
</dbReference>
<name>A0ABX5QGE1_9MICO</name>
<dbReference type="Pfam" id="PF00196">
    <property type="entry name" value="GerE"/>
    <property type="match status" value="1"/>
</dbReference>
<dbReference type="Gene3D" id="1.10.10.10">
    <property type="entry name" value="Winged helix-like DNA-binding domain superfamily/Winged helix DNA-binding domain"/>
    <property type="match status" value="1"/>
</dbReference>
<proteinExistence type="predicted"/>
<dbReference type="InterPro" id="IPR016032">
    <property type="entry name" value="Sig_transdc_resp-reg_C-effctor"/>
</dbReference>
<accession>A0ABX5QGE1</accession>
<reference evidence="2 3" key="1">
    <citation type="submission" date="2019-01" db="EMBL/GenBank/DDBJ databases">
        <title>Leucobacter muris sp. nov. isolated from the nose of a laboratory mouse.</title>
        <authorList>
            <person name="Benga L."/>
            <person name="Sproeer C."/>
            <person name="Schumann P."/>
            <person name="Verbarg S."/>
            <person name="Bunk B."/>
            <person name="Engelhardt E."/>
            <person name="Benten P.M."/>
            <person name="Sager M."/>
        </authorList>
    </citation>
    <scope>NUCLEOTIDE SEQUENCE [LARGE SCALE GENOMIC DNA]</scope>
    <source>
        <strain evidence="2 3">DSM 101948</strain>
    </source>
</reference>